<dbReference type="InterPro" id="IPR045249">
    <property type="entry name" value="HARBI1-like"/>
</dbReference>
<evidence type="ECO:0000259" key="8">
    <source>
        <dbReference type="Pfam" id="PF13359"/>
    </source>
</evidence>
<evidence type="ECO:0000256" key="6">
    <source>
        <dbReference type="ARBA" id="ARBA00022801"/>
    </source>
</evidence>
<dbReference type="PANTHER" id="PTHR22930:SF259">
    <property type="entry name" value="OS08G0106900 PROTEIN"/>
    <property type="match status" value="1"/>
</dbReference>
<dbReference type="AlphaFoldDB" id="A0A3S4NDJ3"/>
<organism evidence="9 10">
    <name type="scientific">Cinnamomum micranthum f. kanehirae</name>
    <dbReference type="NCBI Taxonomy" id="337451"/>
    <lineage>
        <taxon>Eukaryota</taxon>
        <taxon>Viridiplantae</taxon>
        <taxon>Streptophyta</taxon>
        <taxon>Embryophyta</taxon>
        <taxon>Tracheophyta</taxon>
        <taxon>Spermatophyta</taxon>
        <taxon>Magnoliopsida</taxon>
        <taxon>Magnoliidae</taxon>
        <taxon>Laurales</taxon>
        <taxon>Lauraceae</taxon>
        <taxon>Cinnamomum</taxon>
    </lineage>
</organism>
<comment type="cofactor">
    <cofactor evidence="1">
        <name>a divalent metal cation</name>
        <dbReference type="ChEBI" id="CHEBI:60240"/>
    </cofactor>
</comment>
<proteinExistence type="inferred from homology"/>
<dbReference type="Pfam" id="PF13359">
    <property type="entry name" value="DDE_Tnp_4"/>
    <property type="match status" value="1"/>
</dbReference>
<dbReference type="GO" id="GO:0005634">
    <property type="term" value="C:nucleus"/>
    <property type="evidence" value="ECO:0007669"/>
    <property type="project" value="UniProtKB-SubCell"/>
</dbReference>
<comment type="similarity">
    <text evidence="3">Belongs to the HARBI1 family.</text>
</comment>
<evidence type="ECO:0000256" key="3">
    <source>
        <dbReference type="ARBA" id="ARBA00006958"/>
    </source>
</evidence>
<dbReference type="EMBL" id="QPKB01000002">
    <property type="protein sequence ID" value="RWR75716.1"/>
    <property type="molecule type" value="Genomic_DNA"/>
</dbReference>
<dbReference type="GO" id="GO:0004518">
    <property type="term" value="F:nuclease activity"/>
    <property type="evidence" value="ECO:0007669"/>
    <property type="project" value="UniProtKB-KW"/>
</dbReference>
<dbReference type="Proteomes" id="UP000283530">
    <property type="component" value="Unassembled WGS sequence"/>
</dbReference>
<keyword evidence="5" id="KW-0479">Metal-binding</keyword>
<dbReference type="GO" id="GO:0046872">
    <property type="term" value="F:metal ion binding"/>
    <property type="evidence" value="ECO:0007669"/>
    <property type="project" value="UniProtKB-KW"/>
</dbReference>
<keyword evidence="4" id="KW-0540">Nuclease</keyword>
<keyword evidence="10" id="KW-1185">Reference proteome</keyword>
<dbReference type="GO" id="GO:0016787">
    <property type="term" value="F:hydrolase activity"/>
    <property type="evidence" value="ECO:0007669"/>
    <property type="project" value="UniProtKB-KW"/>
</dbReference>
<evidence type="ECO:0000256" key="4">
    <source>
        <dbReference type="ARBA" id="ARBA00022722"/>
    </source>
</evidence>
<dbReference type="OrthoDB" id="776343at2759"/>
<evidence type="ECO:0000313" key="10">
    <source>
        <dbReference type="Proteomes" id="UP000283530"/>
    </source>
</evidence>
<evidence type="ECO:0000256" key="1">
    <source>
        <dbReference type="ARBA" id="ARBA00001968"/>
    </source>
</evidence>
<comment type="subcellular location">
    <subcellularLocation>
        <location evidence="2">Nucleus</location>
    </subcellularLocation>
</comment>
<accession>A0A3S4NDJ3</accession>
<protein>
    <submittedName>
        <fullName evidence="9">Putative nuclease HARBI1</fullName>
    </submittedName>
</protein>
<sequence>MVHMCLLMHVPFSLQAKYRNRDGQLSQNCLMACGFDMLFHYVLAGWEGSAADATVLFSALNTGDRLAMPDGKFYLVDAGFGNAPGFLTPYRGVRYHLREFGECPPINSRELFNLRHSSLRTTIERVFGVVKNRFLILHMPHGYSMITQRDIFIASTVLHNHIVMHNARDPMLETISMATTSRVDPPLRRSRNYEIVPSSSRESWQAFRDSIAEQMWYDYEQQQEESDQ</sequence>
<gene>
    <name evidence="9" type="ORF">CKAN_00411400</name>
</gene>
<evidence type="ECO:0000256" key="5">
    <source>
        <dbReference type="ARBA" id="ARBA00022723"/>
    </source>
</evidence>
<feature type="domain" description="DDE Tnp4" evidence="8">
    <location>
        <begin position="17"/>
        <end position="160"/>
    </location>
</feature>
<comment type="caution">
    <text evidence="9">The sequence shown here is derived from an EMBL/GenBank/DDBJ whole genome shotgun (WGS) entry which is preliminary data.</text>
</comment>
<keyword evidence="6" id="KW-0378">Hydrolase</keyword>
<keyword evidence="7" id="KW-0539">Nucleus</keyword>
<name>A0A3S4NDJ3_9MAGN</name>
<evidence type="ECO:0000256" key="2">
    <source>
        <dbReference type="ARBA" id="ARBA00004123"/>
    </source>
</evidence>
<dbReference type="InterPro" id="IPR027806">
    <property type="entry name" value="HARBI1_dom"/>
</dbReference>
<dbReference type="PANTHER" id="PTHR22930">
    <property type="match status" value="1"/>
</dbReference>
<dbReference type="STRING" id="337451.A0A3S4NDJ3"/>
<evidence type="ECO:0000313" key="9">
    <source>
        <dbReference type="EMBL" id="RWR75716.1"/>
    </source>
</evidence>
<evidence type="ECO:0000256" key="7">
    <source>
        <dbReference type="ARBA" id="ARBA00023242"/>
    </source>
</evidence>
<reference evidence="9 10" key="1">
    <citation type="journal article" date="2019" name="Nat. Plants">
        <title>Stout camphor tree genome fills gaps in understanding of flowering plant genome evolution.</title>
        <authorList>
            <person name="Chaw S.M."/>
            <person name="Liu Y.C."/>
            <person name="Wu Y.W."/>
            <person name="Wang H.Y."/>
            <person name="Lin C.I."/>
            <person name="Wu C.S."/>
            <person name="Ke H.M."/>
            <person name="Chang L.Y."/>
            <person name="Hsu C.Y."/>
            <person name="Yang H.T."/>
            <person name="Sudianto E."/>
            <person name="Hsu M.H."/>
            <person name="Wu K.P."/>
            <person name="Wang L.N."/>
            <person name="Leebens-Mack J.H."/>
            <person name="Tsai I.J."/>
        </authorList>
    </citation>
    <scope>NUCLEOTIDE SEQUENCE [LARGE SCALE GENOMIC DNA]</scope>
    <source>
        <strain evidence="10">cv. Chaw 1501</strain>
        <tissue evidence="9">Young leaves</tissue>
    </source>
</reference>